<dbReference type="PANTHER" id="PTHR43734:SF1">
    <property type="entry name" value="PHYTOENE DESATURASE"/>
    <property type="match status" value="1"/>
</dbReference>
<accession>A0A520KUK0</accession>
<dbReference type="Gene3D" id="3.90.660.50">
    <property type="match status" value="1"/>
</dbReference>
<sequence length="180" mass="19342">MFFDITKIMGIDLKELVDAFEAIYFSGALLDLIPGVLPIYAPVISNYDPSLAPEGKQLIQSSTATAPKPDGKPWEDWIKAAYGATRSVIPGVKEQTLWYDSATPEDLEKFLGKEGGSAFSTAQIVGQTGERRFKNKSPIDGLYFAGDNAGGWGIGVELAAKSAIDCVYLITKADEIGVTT</sequence>
<dbReference type="InterPro" id="IPR036188">
    <property type="entry name" value="FAD/NAD-bd_sf"/>
</dbReference>
<name>A0A520KUK0_9EURY</name>
<evidence type="ECO:0008006" key="3">
    <source>
        <dbReference type="Google" id="ProtNLM"/>
    </source>
</evidence>
<evidence type="ECO:0000313" key="2">
    <source>
        <dbReference type="Proteomes" id="UP000320766"/>
    </source>
</evidence>
<dbReference type="AlphaFoldDB" id="A0A520KUK0"/>
<evidence type="ECO:0000313" key="1">
    <source>
        <dbReference type="EMBL" id="RZN66492.1"/>
    </source>
</evidence>
<comment type="caution">
    <text evidence="1">The sequence shown here is derived from an EMBL/GenBank/DDBJ whole genome shotgun (WGS) entry which is preliminary data.</text>
</comment>
<organism evidence="1 2">
    <name type="scientific">Candidatus Methanolliviera hydrocarbonicum</name>
    <dbReference type="NCBI Taxonomy" id="2491085"/>
    <lineage>
        <taxon>Archaea</taxon>
        <taxon>Methanobacteriati</taxon>
        <taxon>Methanobacteriota</taxon>
        <taxon>Candidatus Methanoliparia</taxon>
        <taxon>Candidatus Methanoliparales</taxon>
        <taxon>Candidatus Methanollivieraceae</taxon>
        <taxon>Candidatus Methanolliviera</taxon>
    </lineage>
</organism>
<dbReference type="Gene3D" id="3.50.50.60">
    <property type="entry name" value="FAD/NAD(P)-binding domain"/>
    <property type="match status" value="1"/>
</dbReference>
<proteinExistence type="predicted"/>
<dbReference type="Proteomes" id="UP000320766">
    <property type="component" value="Unassembled WGS sequence"/>
</dbReference>
<dbReference type="EMBL" id="RXIL01000160">
    <property type="protein sequence ID" value="RZN66492.1"/>
    <property type="molecule type" value="Genomic_DNA"/>
</dbReference>
<dbReference type="PANTHER" id="PTHR43734">
    <property type="entry name" value="PHYTOENE DESATURASE"/>
    <property type="match status" value="1"/>
</dbReference>
<reference evidence="1 2" key="1">
    <citation type="journal article" date="2019" name="Nat. Microbiol.">
        <title>Wide diversity of methane and short-chain alkane metabolisms in uncultured archaea.</title>
        <authorList>
            <person name="Borrel G."/>
            <person name="Adam P.S."/>
            <person name="McKay L.J."/>
            <person name="Chen L.X."/>
            <person name="Sierra-Garcia I.N."/>
            <person name="Sieber C.M."/>
            <person name="Letourneur Q."/>
            <person name="Ghozlane A."/>
            <person name="Andersen G.L."/>
            <person name="Li W.J."/>
            <person name="Hallam S.J."/>
            <person name="Muyzer G."/>
            <person name="de Oliveira V.M."/>
            <person name="Inskeep W.P."/>
            <person name="Banfield J.F."/>
            <person name="Gribaldo S."/>
        </authorList>
    </citation>
    <scope>NUCLEOTIDE SEQUENCE [LARGE SCALE GENOMIC DNA]</scope>
    <source>
        <strain evidence="1">NM1b</strain>
    </source>
</reference>
<gene>
    <name evidence="1" type="ORF">EF807_08445</name>
</gene>
<protein>
    <recommendedName>
        <fullName evidence="3">Amine oxidase domain-containing protein</fullName>
    </recommendedName>
</protein>